<feature type="domain" description="DNA ligase ATP-dependent N-terminal" evidence="6">
    <location>
        <begin position="3"/>
        <end position="167"/>
    </location>
</feature>
<dbReference type="Proteomes" id="UP000070457">
    <property type="component" value="Unassembled WGS sequence"/>
</dbReference>
<dbReference type="PANTHER" id="PTHR45674">
    <property type="entry name" value="DNA LIGASE 1/3 FAMILY MEMBER"/>
    <property type="match status" value="1"/>
</dbReference>
<dbReference type="GO" id="GO:0006310">
    <property type="term" value="P:DNA recombination"/>
    <property type="evidence" value="ECO:0007669"/>
    <property type="project" value="UniProtKB-KW"/>
</dbReference>
<accession>A0A136LYM5</accession>
<dbReference type="GO" id="GO:0003910">
    <property type="term" value="F:DNA ligase (ATP) activity"/>
    <property type="evidence" value="ECO:0007669"/>
    <property type="project" value="UniProtKB-EC"/>
</dbReference>
<dbReference type="AlphaFoldDB" id="A0A136LYM5"/>
<proteinExistence type="inferred from homology"/>
<dbReference type="Pfam" id="PF04675">
    <property type="entry name" value="DNA_ligase_A_N"/>
    <property type="match status" value="1"/>
</dbReference>
<reference evidence="7 8" key="1">
    <citation type="submission" date="2015-02" db="EMBL/GenBank/DDBJ databases">
        <title>Improved understanding of the partial-nitritation anammox process through 23 genomes representing the majority of the microbial community.</title>
        <authorList>
            <person name="Speth D.R."/>
            <person name="In T Zandt M."/>
            <person name="Guerrero Cruz S."/>
            <person name="Jetten M.S."/>
            <person name="Dutilh B.E."/>
        </authorList>
    </citation>
    <scope>NUCLEOTIDE SEQUENCE [LARGE SCALE GENOMIC DNA]</scope>
    <source>
        <strain evidence="7">OLB20</strain>
    </source>
</reference>
<dbReference type="GO" id="GO:0003677">
    <property type="term" value="F:DNA binding"/>
    <property type="evidence" value="ECO:0007669"/>
    <property type="project" value="InterPro"/>
</dbReference>
<dbReference type="GO" id="GO:0006281">
    <property type="term" value="P:DNA repair"/>
    <property type="evidence" value="ECO:0007669"/>
    <property type="project" value="UniProtKB-KW"/>
</dbReference>
<dbReference type="PANTHER" id="PTHR45674:SF4">
    <property type="entry name" value="DNA LIGASE 1"/>
    <property type="match status" value="1"/>
</dbReference>
<dbReference type="Gene3D" id="1.10.3260.10">
    <property type="entry name" value="DNA ligase, ATP-dependent, N-terminal domain"/>
    <property type="match status" value="1"/>
</dbReference>
<comment type="caution">
    <text evidence="7">The sequence shown here is derived from an EMBL/GenBank/DDBJ whole genome shotgun (WGS) entry which is preliminary data.</text>
</comment>
<evidence type="ECO:0000256" key="5">
    <source>
        <dbReference type="ARBA" id="ARBA00023204"/>
    </source>
</evidence>
<keyword evidence="5" id="KW-0234">DNA repair</keyword>
<comment type="similarity">
    <text evidence="1">Belongs to the ATP-dependent DNA ligase family.</text>
</comment>
<gene>
    <name evidence="7" type="primary">lig</name>
    <name evidence="7" type="ORF">TR69_WS6001000769</name>
</gene>
<evidence type="ECO:0000256" key="4">
    <source>
        <dbReference type="ARBA" id="ARBA00023172"/>
    </source>
</evidence>
<protein>
    <submittedName>
        <fullName evidence="7">DNA ligase</fullName>
        <ecNumber evidence="7">6.5.1.1</ecNumber>
    </submittedName>
</protein>
<keyword evidence="4" id="KW-0233">DNA recombination</keyword>
<dbReference type="SUPFAM" id="SSF117018">
    <property type="entry name" value="ATP-dependent DNA ligase DNA-binding domain"/>
    <property type="match status" value="1"/>
</dbReference>
<dbReference type="STRING" id="1617426.TR69_WS6001000769"/>
<dbReference type="InterPro" id="IPR050191">
    <property type="entry name" value="ATP-dep_DNA_ligase"/>
</dbReference>
<organism evidence="7 8">
    <name type="scientific">candidate division WS6 bacterium OLB20</name>
    <dbReference type="NCBI Taxonomy" id="1617426"/>
    <lineage>
        <taxon>Bacteria</taxon>
        <taxon>Candidatus Dojkabacteria</taxon>
    </lineage>
</organism>
<evidence type="ECO:0000313" key="8">
    <source>
        <dbReference type="Proteomes" id="UP000070457"/>
    </source>
</evidence>
<evidence type="ECO:0000256" key="2">
    <source>
        <dbReference type="ARBA" id="ARBA00022598"/>
    </source>
</evidence>
<keyword evidence="3" id="KW-0227">DNA damage</keyword>
<keyword evidence="2 7" id="KW-0436">Ligase</keyword>
<sequence length="197" mass="21029">MTFSTFCVCLNQLEQASGRNAMIDILAGLIKDLHTDELEEAMYLLQGRIAPLFMPVEFQLSGKSLIKALHTIDDSVETQAKETGDIGLAAEAVAGSRQGAGLKILDVFRKLQEIAAISGANSQAGKQAAFLSLFAQLSGLEARYVCRIIIGKLRLGVSEKSVLDALSIVLTGDKSCGRRSSTHSGYGLTSVLLHPCC</sequence>
<evidence type="ECO:0000313" key="7">
    <source>
        <dbReference type="EMBL" id="KXK26751.1"/>
    </source>
</evidence>
<dbReference type="EMBL" id="JYNZ01000003">
    <property type="protein sequence ID" value="KXK26751.1"/>
    <property type="molecule type" value="Genomic_DNA"/>
</dbReference>
<dbReference type="GO" id="GO:0006273">
    <property type="term" value="P:lagging strand elongation"/>
    <property type="evidence" value="ECO:0007669"/>
    <property type="project" value="TreeGrafter"/>
</dbReference>
<evidence type="ECO:0000256" key="1">
    <source>
        <dbReference type="ARBA" id="ARBA00007572"/>
    </source>
</evidence>
<evidence type="ECO:0000259" key="6">
    <source>
        <dbReference type="Pfam" id="PF04675"/>
    </source>
</evidence>
<dbReference type="EC" id="6.5.1.1" evidence="7"/>
<dbReference type="InterPro" id="IPR036599">
    <property type="entry name" value="DNA_ligase_N_sf"/>
</dbReference>
<name>A0A136LYM5_9BACT</name>
<dbReference type="InterPro" id="IPR012308">
    <property type="entry name" value="DNA_ligase_ATP-dep_N"/>
</dbReference>
<evidence type="ECO:0000256" key="3">
    <source>
        <dbReference type="ARBA" id="ARBA00022763"/>
    </source>
</evidence>